<proteinExistence type="inferred from homology"/>
<dbReference type="Pfam" id="PF01229">
    <property type="entry name" value="Glyco_hydro_39"/>
    <property type="match status" value="1"/>
</dbReference>
<comment type="similarity">
    <text evidence="1">Belongs to the glycosyl hydrolase 39 family.</text>
</comment>
<keyword evidence="2" id="KW-0378">Hydrolase</keyword>
<gene>
    <name evidence="6" type="ORF">K4G66_27350</name>
</gene>
<evidence type="ECO:0000256" key="1">
    <source>
        <dbReference type="ARBA" id="ARBA00008875"/>
    </source>
</evidence>
<dbReference type="Gene3D" id="2.60.40.1500">
    <property type="entry name" value="Glycosyl hydrolase domain, family 39"/>
    <property type="match status" value="1"/>
</dbReference>
<name>A0AA49JIP1_9BACT</name>
<evidence type="ECO:0000313" key="6">
    <source>
        <dbReference type="EMBL" id="WKN36087.1"/>
    </source>
</evidence>
<evidence type="ECO:0000256" key="3">
    <source>
        <dbReference type="ARBA" id="ARBA00023295"/>
    </source>
</evidence>
<dbReference type="EMBL" id="CP120682">
    <property type="protein sequence ID" value="WKN36087.1"/>
    <property type="molecule type" value="Genomic_DNA"/>
</dbReference>
<organism evidence="6">
    <name type="scientific">Roseihalotalea indica</name>
    <dbReference type="NCBI Taxonomy" id="2867963"/>
    <lineage>
        <taxon>Bacteria</taxon>
        <taxon>Pseudomonadati</taxon>
        <taxon>Bacteroidota</taxon>
        <taxon>Cytophagia</taxon>
        <taxon>Cytophagales</taxon>
        <taxon>Catalimonadaceae</taxon>
        <taxon>Roseihalotalea</taxon>
    </lineage>
</organism>
<dbReference type="PRINTS" id="PR00745">
    <property type="entry name" value="GLHYDRLASE39"/>
</dbReference>
<dbReference type="InterPro" id="IPR049166">
    <property type="entry name" value="GH39_cat"/>
</dbReference>
<dbReference type="PANTHER" id="PTHR12631">
    <property type="entry name" value="ALPHA-L-IDURONIDASE"/>
    <property type="match status" value="1"/>
</dbReference>
<dbReference type="SUPFAM" id="SSF51445">
    <property type="entry name" value="(Trans)glycosidases"/>
    <property type="match status" value="1"/>
</dbReference>
<dbReference type="InterPro" id="IPR051923">
    <property type="entry name" value="Glycosyl_Hydrolase_39"/>
</dbReference>
<evidence type="ECO:0000256" key="4">
    <source>
        <dbReference type="PIRSR" id="PIRSR600514-1"/>
    </source>
</evidence>
<evidence type="ECO:0000256" key="2">
    <source>
        <dbReference type="ARBA" id="ARBA00022801"/>
    </source>
</evidence>
<dbReference type="GO" id="GO:0004553">
    <property type="term" value="F:hydrolase activity, hydrolyzing O-glycosyl compounds"/>
    <property type="evidence" value="ECO:0007669"/>
    <property type="project" value="InterPro"/>
</dbReference>
<evidence type="ECO:0000259" key="5">
    <source>
        <dbReference type="Pfam" id="PF01229"/>
    </source>
</evidence>
<accession>A0AA49JIP1</accession>
<sequence length="593" mass="66877">MPTALPLSLKSVFLLFTYLFFQIIFCSESIAQTPIPTAESVSIHVDFTQTKGTMNPIWAWWGHDEPNYTYMKDGKKLLTELSKLSPVPVNMRVHSLLVTDEGPRAALKWGSSNAYTEDEQGNPIYDWTITDSIFDTYIERGMKPLAQIGFMPKALSTHPEPYRHHWKPGADYDDIYTGWAYPPKDYEKWAELVYQWVTHCVDRYGKEEVESWYWELWNEPNIGYWRGTTEEYIKLYDYTADAVKRALPTAKMGGPETTGPGWDEAADFLTTFLDHILEGKNHVTGETGAPLDFITFHAKGSPKVVDSMVQMNMGQQLRDIDKGFEIVASYDKLKDLAIIIGESDPEGCAACSEADYPHNAYRNGTMYSSYTAASFARKYELADHYGVNLLGAVTWGFEFEDQPWFAGFRDMATNGVDKPVLNVFRMFGMMPGERVEVSGDPAESANQSTTASASSNLAYDFMEVRDESVRGEQPDINALATIDERTATIMVWNYHDNNEEAPASPVEVTLKGIPVGQALLHHYRIDDQHSNSYEVWKAMGSPQNPTSEQINALEQAGQLQLLTSPEWVQIQDGNAVVTMLLPRQGVSLLKLTW</sequence>
<dbReference type="GO" id="GO:0005975">
    <property type="term" value="P:carbohydrate metabolic process"/>
    <property type="evidence" value="ECO:0007669"/>
    <property type="project" value="InterPro"/>
</dbReference>
<keyword evidence="3" id="KW-0326">Glycosidase</keyword>
<dbReference type="Gene3D" id="3.20.20.80">
    <property type="entry name" value="Glycosidases"/>
    <property type="match status" value="1"/>
</dbReference>
<dbReference type="InterPro" id="IPR017853">
    <property type="entry name" value="GH"/>
</dbReference>
<protein>
    <submittedName>
        <fullName evidence="6">Beta-xylosidase</fullName>
    </submittedName>
</protein>
<reference evidence="6" key="1">
    <citation type="journal article" date="2023" name="Comput. Struct. Biotechnol. J.">
        <title>Discovery of a novel marine Bacteroidetes with a rich repertoire of carbohydrate-active enzymes.</title>
        <authorList>
            <person name="Chen B."/>
            <person name="Liu G."/>
            <person name="Chen Q."/>
            <person name="Wang H."/>
            <person name="Liu L."/>
            <person name="Tang K."/>
        </authorList>
    </citation>
    <scope>NUCLEOTIDE SEQUENCE</scope>
    <source>
        <strain evidence="6">TK19036</strain>
    </source>
</reference>
<dbReference type="AlphaFoldDB" id="A0AA49JIP1"/>
<dbReference type="InterPro" id="IPR000514">
    <property type="entry name" value="Glyco_hydro_39"/>
</dbReference>
<feature type="active site" description="Proton donor" evidence="4">
    <location>
        <position position="219"/>
    </location>
</feature>
<dbReference type="PANTHER" id="PTHR12631:SF8">
    <property type="entry name" value="ALPHA-L-IDURONIDASE"/>
    <property type="match status" value="1"/>
</dbReference>
<feature type="domain" description="Glycosyl hydrolases family 39 N-terminal catalytic" evidence="5">
    <location>
        <begin position="113"/>
        <end position="556"/>
    </location>
</feature>
<reference evidence="6" key="2">
    <citation type="journal article" date="2024" name="Antonie Van Leeuwenhoek">
        <title>Roseihalotalea indica gen. nov., sp. nov., a halophilic Bacteroidetes from mesopelagic Southwest Indian Ocean with higher carbohydrate metabolic potential.</title>
        <authorList>
            <person name="Chen B."/>
            <person name="Zhang M."/>
            <person name="Lin D."/>
            <person name="Ye J."/>
            <person name="Tang K."/>
        </authorList>
    </citation>
    <scope>NUCLEOTIDE SEQUENCE</scope>
    <source>
        <strain evidence="6">TK19036</strain>
    </source>
</reference>
<dbReference type="SUPFAM" id="SSF51011">
    <property type="entry name" value="Glycosyl hydrolase domain"/>
    <property type="match status" value="1"/>
</dbReference>